<comment type="similarity">
    <text evidence="4">Belongs to the WD repeat ELP2 family.</text>
</comment>
<dbReference type="GO" id="GO:0005634">
    <property type="term" value="C:nucleus"/>
    <property type="evidence" value="ECO:0007669"/>
    <property type="project" value="UniProtKB-SubCell"/>
</dbReference>
<dbReference type="PROSITE" id="PS50294">
    <property type="entry name" value="WD_REPEATS_REGION"/>
    <property type="match status" value="1"/>
</dbReference>
<dbReference type="PROSITE" id="PS50082">
    <property type="entry name" value="WD_REPEATS_2"/>
    <property type="match status" value="1"/>
</dbReference>
<organism evidence="11 12">
    <name type="scientific">Steinernema glaseri</name>
    <dbReference type="NCBI Taxonomy" id="37863"/>
    <lineage>
        <taxon>Eukaryota</taxon>
        <taxon>Metazoa</taxon>
        <taxon>Ecdysozoa</taxon>
        <taxon>Nematoda</taxon>
        <taxon>Chromadorea</taxon>
        <taxon>Rhabditida</taxon>
        <taxon>Tylenchina</taxon>
        <taxon>Panagrolaimomorpha</taxon>
        <taxon>Strongyloidoidea</taxon>
        <taxon>Steinernematidae</taxon>
        <taxon>Steinernema</taxon>
    </lineage>
</organism>
<evidence type="ECO:0000256" key="9">
    <source>
        <dbReference type="ARBA" id="ARBA00023242"/>
    </source>
</evidence>
<evidence type="ECO:0000256" key="1">
    <source>
        <dbReference type="ARBA" id="ARBA00004123"/>
    </source>
</evidence>
<keyword evidence="8" id="KW-0677">Repeat</keyword>
<comment type="pathway">
    <text evidence="3">tRNA modification; 5-methoxycarbonylmethyl-2-thiouridine-tRNA biosynthesis.</text>
</comment>
<dbReference type="InterPro" id="IPR001680">
    <property type="entry name" value="WD40_rpt"/>
</dbReference>
<dbReference type="GO" id="GO:0005737">
    <property type="term" value="C:cytoplasm"/>
    <property type="evidence" value="ECO:0007669"/>
    <property type="project" value="UniProtKB-SubCell"/>
</dbReference>
<evidence type="ECO:0000256" key="4">
    <source>
        <dbReference type="ARBA" id="ARBA00005881"/>
    </source>
</evidence>
<evidence type="ECO:0000256" key="7">
    <source>
        <dbReference type="ARBA" id="ARBA00022574"/>
    </source>
</evidence>
<dbReference type="UniPathway" id="UPA00988"/>
<evidence type="ECO:0000256" key="10">
    <source>
        <dbReference type="PROSITE-ProRule" id="PRU00221"/>
    </source>
</evidence>
<dbReference type="WBParaSite" id="L893_g26197.t1">
    <property type="protein sequence ID" value="L893_g26197.t1"/>
    <property type="gene ID" value="L893_g26197"/>
</dbReference>
<dbReference type="SUPFAM" id="SSF117289">
    <property type="entry name" value="Nucleoporin domain"/>
    <property type="match status" value="1"/>
</dbReference>
<feature type="repeat" description="WD" evidence="10">
    <location>
        <begin position="88"/>
        <end position="120"/>
    </location>
</feature>
<dbReference type="PANTHER" id="PTHR44111:SF1">
    <property type="entry name" value="ELONGATOR COMPLEX PROTEIN 2"/>
    <property type="match status" value="1"/>
</dbReference>
<keyword evidence="9" id="KW-0539">Nucleus</keyword>
<sequence>MPGQDSFHRHVEDQLLGDLQLQWPHSKFFGVGRRDVSLVMELVEPDHGVLASARADEAAVRIAAEGHRTNPIGVTRQGDSSFELLAVLSGHEGWVHSVQWHPTVNRLLSASIDKCLIVWEPSEGGSGVWLEKVRVGEVGGQAVGYYGGIFANEGSRIVGHSYFGGIYVWHPENEEPSWSRVPAIRPLERTLPSLEAMDTPRSDAHKYMDTT</sequence>
<dbReference type="PANTHER" id="PTHR44111">
    <property type="entry name" value="ELONGATOR COMPLEX PROTEIN 2"/>
    <property type="match status" value="1"/>
</dbReference>
<evidence type="ECO:0000256" key="8">
    <source>
        <dbReference type="ARBA" id="ARBA00022737"/>
    </source>
</evidence>
<reference evidence="12" key="1">
    <citation type="submission" date="2016-11" db="UniProtKB">
        <authorList>
            <consortium name="WormBaseParasite"/>
        </authorList>
    </citation>
    <scope>IDENTIFICATION</scope>
</reference>
<evidence type="ECO:0000256" key="5">
    <source>
        <dbReference type="ARBA" id="ARBA00020267"/>
    </source>
</evidence>
<evidence type="ECO:0000256" key="3">
    <source>
        <dbReference type="ARBA" id="ARBA00005043"/>
    </source>
</evidence>
<comment type="subcellular location">
    <subcellularLocation>
        <location evidence="2">Cytoplasm</location>
    </subcellularLocation>
    <subcellularLocation>
        <location evidence="1">Nucleus</location>
    </subcellularLocation>
</comment>
<keyword evidence="7 10" id="KW-0853">WD repeat</keyword>
<dbReference type="InterPro" id="IPR015943">
    <property type="entry name" value="WD40/YVTN_repeat-like_dom_sf"/>
</dbReference>
<evidence type="ECO:0000256" key="6">
    <source>
        <dbReference type="ARBA" id="ARBA00022490"/>
    </source>
</evidence>
<keyword evidence="11" id="KW-1185">Reference proteome</keyword>
<dbReference type="Pfam" id="PF00400">
    <property type="entry name" value="WD40"/>
    <property type="match status" value="1"/>
</dbReference>
<keyword evidence="6" id="KW-0963">Cytoplasm</keyword>
<proteinExistence type="inferred from homology"/>
<dbReference type="Gene3D" id="2.130.10.10">
    <property type="entry name" value="YVTN repeat-like/Quinoprotein amine dehydrogenase"/>
    <property type="match status" value="1"/>
</dbReference>
<name>A0A1I7ZGL4_9BILA</name>
<dbReference type="GO" id="GO:0002098">
    <property type="term" value="P:tRNA wobble uridine modification"/>
    <property type="evidence" value="ECO:0007669"/>
    <property type="project" value="InterPro"/>
</dbReference>
<protein>
    <recommendedName>
        <fullName evidence="5">Elongator complex protein 2</fullName>
    </recommendedName>
</protein>
<dbReference type="AlphaFoldDB" id="A0A1I7ZGL4"/>
<evidence type="ECO:0000313" key="12">
    <source>
        <dbReference type="WBParaSite" id="L893_g26197.t1"/>
    </source>
</evidence>
<evidence type="ECO:0000313" key="11">
    <source>
        <dbReference type="Proteomes" id="UP000095287"/>
    </source>
</evidence>
<evidence type="ECO:0000256" key="2">
    <source>
        <dbReference type="ARBA" id="ARBA00004496"/>
    </source>
</evidence>
<dbReference type="Proteomes" id="UP000095287">
    <property type="component" value="Unplaced"/>
</dbReference>
<accession>A0A1I7ZGL4</accession>
<dbReference type="SMART" id="SM00320">
    <property type="entry name" value="WD40"/>
    <property type="match status" value="1"/>
</dbReference>
<dbReference type="InterPro" id="IPR037289">
    <property type="entry name" value="Elp2"/>
</dbReference>
<dbReference type="GO" id="GO:0033588">
    <property type="term" value="C:elongator holoenzyme complex"/>
    <property type="evidence" value="ECO:0007669"/>
    <property type="project" value="InterPro"/>
</dbReference>